<sequence length="55" mass="5360">YISGKGIIELVQVLLAAGADVNAPPAGYGGVTSLQATALGGYVTVATILLDAGND</sequence>
<dbReference type="SUPFAM" id="SSF48403">
    <property type="entry name" value="Ankyrin repeat"/>
    <property type="match status" value="1"/>
</dbReference>
<feature type="non-terminal residue" evidence="1">
    <location>
        <position position="55"/>
    </location>
</feature>
<dbReference type="OrthoDB" id="539213at2759"/>
<gene>
    <name evidence="1" type="ORF">GQ43DRAFT_338785</name>
</gene>
<dbReference type="EMBL" id="ML993909">
    <property type="protein sequence ID" value="KAF2203212.1"/>
    <property type="molecule type" value="Genomic_DNA"/>
</dbReference>
<name>A0A9P4MUM5_9PLEO</name>
<comment type="caution">
    <text evidence="1">The sequence shown here is derived from an EMBL/GenBank/DDBJ whole genome shotgun (WGS) entry which is preliminary data.</text>
</comment>
<dbReference type="Gene3D" id="1.25.40.20">
    <property type="entry name" value="Ankyrin repeat-containing domain"/>
    <property type="match status" value="1"/>
</dbReference>
<evidence type="ECO:0000313" key="2">
    <source>
        <dbReference type="Proteomes" id="UP000799536"/>
    </source>
</evidence>
<proteinExistence type="predicted"/>
<organism evidence="1 2">
    <name type="scientific">Delitschia confertaspora ATCC 74209</name>
    <dbReference type="NCBI Taxonomy" id="1513339"/>
    <lineage>
        <taxon>Eukaryota</taxon>
        <taxon>Fungi</taxon>
        <taxon>Dikarya</taxon>
        <taxon>Ascomycota</taxon>
        <taxon>Pezizomycotina</taxon>
        <taxon>Dothideomycetes</taxon>
        <taxon>Pleosporomycetidae</taxon>
        <taxon>Pleosporales</taxon>
        <taxon>Delitschiaceae</taxon>
        <taxon>Delitschia</taxon>
    </lineage>
</organism>
<evidence type="ECO:0000313" key="1">
    <source>
        <dbReference type="EMBL" id="KAF2203212.1"/>
    </source>
</evidence>
<reference evidence="1" key="1">
    <citation type="journal article" date="2020" name="Stud. Mycol.">
        <title>101 Dothideomycetes genomes: a test case for predicting lifestyles and emergence of pathogens.</title>
        <authorList>
            <person name="Haridas S."/>
            <person name="Albert R."/>
            <person name="Binder M."/>
            <person name="Bloem J."/>
            <person name="Labutti K."/>
            <person name="Salamov A."/>
            <person name="Andreopoulos B."/>
            <person name="Baker S."/>
            <person name="Barry K."/>
            <person name="Bills G."/>
            <person name="Bluhm B."/>
            <person name="Cannon C."/>
            <person name="Castanera R."/>
            <person name="Culley D."/>
            <person name="Daum C."/>
            <person name="Ezra D."/>
            <person name="Gonzalez J."/>
            <person name="Henrissat B."/>
            <person name="Kuo A."/>
            <person name="Liang C."/>
            <person name="Lipzen A."/>
            <person name="Lutzoni F."/>
            <person name="Magnuson J."/>
            <person name="Mondo S."/>
            <person name="Nolan M."/>
            <person name="Ohm R."/>
            <person name="Pangilinan J."/>
            <person name="Park H.-J."/>
            <person name="Ramirez L."/>
            <person name="Alfaro M."/>
            <person name="Sun H."/>
            <person name="Tritt A."/>
            <person name="Yoshinaga Y."/>
            <person name="Zwiers L.-H."/>
            <person name="Turgeon B."/>
            <person name="Goodwin S."/>
            <person name="Spatafora J."/>
            <person name="Crous P."/>
            <person name="Grigoriev I."/>
        </authorList>
    </citation>
    <scope>NUCLEOTIDE SEQUENCE</scope>
    <source>
        <strain evidence="1">ATCC 74209</strain>
    </source>
</reference>
<dbReference type="AlphaFoldDB" id="A0A9P4MUM5"/>
<dbReference type="InterPro" id="IPR036770">
    <property type="entry name" value="Ankyrin_rpt-contain_sf"/>
</dbReference>
<evidence type="ECO:0008006" key="3">
    <source>
        <dbReference type="Google" id="ProtNLM"/>
    </source>
</evidence>
<feature type="non-terminal residue" evidence="1">
    <location>
        <position position="1"/>
    </location>
</feature>
<protein>
    <recommendedName>
        <fullName evidence="3">Ankyrin repeat protein</fullName>
    </recommendedName>
</protein>
<dbReference type="Proteomes" id="UP000799536">
    <property type="component" value="Unassembled WGS sequence"/>
</dbReference>
<accession>A0A9P4MUM5</accession>
<keyword evidence="2" id="KW-1185">Reference proteome</keyword>